<keyword evidence="2" id="KW-1185">Reference proteome</keyword>
<name>A0A9P6TE49_9BASI</name>
<dbReference type="EMBL" id="MU167231">
    <property type="protein sequence ID" value="KAG0149017.1"/>
    <property type="molecule type" value="Genomic_DNA"/>
</dbReference>
<gene>
    <name evidence="1" type="ORF">CROQUDRAFT_669502</name>
</gene>
<dbReference type="AlphaFoldDB" id="A0A9P6TE49"/>
<proteinExistence type="predicted"/>
<protein>
    <submittedName>
        <fullName evidence="1">Uncharacterized protein</fullName>
    </submittedName>
</protein>
<accession>A0A9P6TE49</accession>
<dbReference type="Proteomes" id="UP000886653">
    <property type="component" value="Unassembled WGS sequence"/>
</dbReference>
<sequence>MDTNRDTVSTAPSTPFTNTYHQYKFYRHGICQYLFSAFGFNVKLIEKALAIISRKPSPQKPPHTPALWVGKAQTQQHAAAKRSMIANSDIDVIKTLVGVDQLKWRTKLPRCRLRWLKYRSR</sequence>
<comment type="caution">
    <text evidence="1">The sequence shown here is derived from an EMBL/GenBank/DDBJ whole genome shotgun (WGS) entry which is preliminary data.</text>
</comment>
<organism evidence="1 2">
    <name type="scientific">Cronartium quercuum f. sp. fusiforme G11</name>
    <dbReference type="NCBI Taxonomy" id="708437"/>
    <lineage>
        <taxon>Eukaryota</taxon>
        <taxon>Fungi</taxon>
        <taxon>Dikarya</taxon>
        <taxon>Basidiomycota</taxon>
        <taxon>Pucciniomycotina</taxon>
        <taxon>Pucciniomycetes</taxon>
        <taxon>Pucciniales</taxon>
        <taxon>Coleosporiaceae</taxon>
        <taxon>Cronartium</taxon>
    </lineage>
</organism>
<evidence type="ECO:0000313" key="1">
    <source>
        <dbReference type="EMBL" id="KAG0149017.1"/>
    </source>
</evidence>
<reference evidence="1" key="1">
    <citation type="submission" date="2013-11" db="EMBL/GenBank/DDBJ databases">
        <title>Genome sequence of the fusiform rust pathogen reveals effectors for host alternation and coevolution with pine.</title>
        <authorList>
            <consortium name="DOE Joint Genome Institute"/>
            <person name="Smith K."/>
            <person name="Pendleton A."/>
            <person name="Kubisiak T."/>
            <person name="Anderson C."/>
            <person name="Salamov A."/>
            <person name="Aerts A."/>
            <person name="Riley R."/>
            <person name="Clum A."/>
            <person name="Lindquist E."/>
            <person name="Ence D."/>
            <person name="Campbell M."/>
            <person name="Kronenberg Z."/>
            <person name="Feau N."/>
            <person name="Dhillon B."/>
            <person name="Hamelin R."/>
            <person name="Burleigh J."/>
            <person name="Smith J."/>
            <person name="Yandell M."/>
            <person name="Nelson C."/>
            <person name="Grigoriev I."/>
            <person name="Davis J."/>
        </authorList>
    </citation>
    <scope>NUCLEOTIDE SEQUENCE</scope>
    <source>
        <strain evidence="1">G11</strain>
    </source>
</reference>
<evidence type="ECO:0000313" key="2">
    <source>
        <dbReference type="Proteomes" id="UP000886653"/>
    </source>
</evidence>